<dbReference type="GO" id="GO:0003697">
    <property type="term" value="F:single-stranded DNA binding"/>
    <property type="evidence" value="ECO:0007669"/>
    <property type="project" value="TreeGrafter"/>
</dbReference>
<sequence length="965" mass="106973">MGGGAAGELVDLTGEDSGEDDPLNYVPEAALAHVRAAGGGGAVLQFQQDIVDELLERDGLTCIAEGLGLVEILALLLKEHTYRVGAGAVLILGLNEFNRTALKVHCKMHGMPYPPVITAEVTGNRREEIYRNGGPMFVTTRIAAVDILREALPPSNIQGVIVANGHRVTDMSQEAFVVRLFRSGNRRGFLRALTDRPGDLTRGFSKVDQVMKCLMTRQLNLWPRFQLVVRACLDAHAPEVVELRQPLSNRVKKIQEAIVQVMEECMTELKKSKHVDTSELTVEAGLFKSFDRIIQRQLDPVWNVVSRRVKQVVWDLRTLRNLANFLLRYDAVTFLRYLETLRLTEGSMSMWMFTQHAHTIFEQSRRRVYALRKPPASGGPEGLGEGSGVGGKRAAPPESTAPALHMVLEPMPKWRLIEEIVKEIDDDKEKLLRKMENLAERYGQGPTLIVAKDEAAASQLTGMLLRGSDGLMRLIWEKYLRQRKAAGDAAKGKEKPTADAGAGGPGGAGRGGRGGRGGGRNMNVAVIGTPAEREAIAVEADRLHKETLRKARAQNAPAAQARARAGHKQATGDLDPAGPPPAKQQRKGKGKTATVGSTIEEEREETTPADIYVHALTDRAAVLATVRPSFIIVHDPDAAFIREIEVHAAHRPGARMRVYFMVHDTSVEEQRYLSQINYESDSFANLIRGKAHAAMPFEQEGRVYNETPLAIAGTSGANTRIRGGQLSNPTKLHVVVDTREFMSSLPSVLHQSGFKVMPCTLEVGDYVLSPSMCVERKSLPDLIESLRNSRLVTQMQNMCRHYKIPILLIEFERDKAFGIQNPADVPRDLNYNTTQGRLALLIWRFPKMRVMWSRSLHMTARMFADWKYAEEEPTVEVAAKVGVPQGADAGERNSVNQPAIDMLRRLPGVTDSNYRRVLAAPDVVCLADLAELTMERMQEILGDPRQGRTLYEFLHAQYPVHMMGR</sequence>
<dbReference type="SUPFAM" id="SSF47781">
    <property type="entry name" value="RuvA domain 2-like"/>
    <property type="match status" value="1"/>
</dbReference>
<dbReference type="AlphaFoldDB" id="C1E8Y3"/>
<dbReference type="Proteomes" id="UP000002009">
    <property type="component" value="Chromosome 6"/>
</dbReference>
<evidence type="ECO:0000256" key="4">
    <source>
        <dbReference type="ARBA" id="ARBA00022759"/>
    </source>
</evidence>
<dbReference type="Pfam" id="PF02732">
    <property type="entry name" value="ERCC4"/>
    <property type="match status" value="1"/>
</dbReference>
<keyword evidence="3" id="KW-0540">Nuclease</keyword>
<dbReference type="InParanoid" id="C1E8Y3"/>
<dbReference type="SMART" id="SM00891">
    <property type="entry name" value="ERCC4"/>
    <property type="match status" value="1"/>
</dbReference>
<evidence type="ECO:0000256" key="1">
    <source>
        <dbReference type="ARBA" id="ARBA00004123"/>
    </source>
</evidence>
<feature type="compositionally biased region" description="Gly residues" evidence="10">
    <location>
        <begin position="379"/>
        <end position="391"/>
    </location>
</feature>
<reference evidence="12 13" key="1">
    <citation type="journal article" date="2009" name="Science">
        <title>Green evolution and dynamic adaptations revealed by genomes of the marine picoeukaryotes Micromonas.</title>
        <authorList>
            <person name="Worden A.Z."/>
            <person name="Lee J.H."/>
            <person name="Mock T."/>
            <person name="Rouze P."/>
            <person name="Simmons M.P."/>
            <person name="Aerts A.L."/>
            <person name="Allen A.E."/>
            <person name="Cuvelier M.L."/>
            <person name="Derelle E."/>
            <person name="Everett M.V."/>
            <person name="Foulon E."/>
            <person name="Grimwood J."/>
            <person name="Gundlach H."/>
            <person name="Henrissat B."/>
            <person name="Napoli C."/>
            <person name="McDonald S.M."/>
            <person name="Parker M.S."/>
            <person name="Rombauts S."/>
            <person name="Salamov A."/>
            <person name="Von Dassow P."/>
            <person name="Badger J.H."/>
            <person name="Coutinho P.M."/>
            <person name="Demir E."/>
            <person name="Dubchak I."/>
            <person name="Gentemann C."/>
            <person name="Eikrem W."/>
            <person name="Gready J.E."/>
            <person name="John U."/>
            <person name="Lanier W."/>
            <person name="Lindquist E.A."/>
            <person name="Lucas S."/>
            <person name="Mayer K.F."/>
            <person name="Moreau H."/>
            <person name="Not F."/>
            <person name="Otillar R."/>
            <person name="Panaud O."/>
            <person name="Pangilinan J."/>
            <person name="Paulsen I."/>
            <person name="Piegu B."/>
            <person name="Poliakov A."/>
            <person name="Robbens S."/>
            <person name="Schmutz J."/>
            <person name="Toulza E."/>
            <person name="Wyss T."/>
            <person name="Zelensky A."/>
            <person name="Zhou K."/>
            <person name="Armbrust E.V."/>
            <person name="Bhattacharya D."/>
            <person name="Goodenough U.W."/>
            <person name="Van de Peer Y."/>
            <person name="Grigoriev I.V."/>
        </authorList>
    </citation>
    <scope>NUCLEOTIDE SEQUENCE [LARGE SCALE GENOMIC DNA]</scope>
    <source>
        <strain evidence="13">RCC299 / NOUM17</strain>
    </source>
</reference>
<dbReference type="OMA" id="THILDIM"/>
<dbReference type="PANTHER" id="PTHR10150:SF0">
    <property type="entry name" value="DNA REPAIR ENDONUCLEASE XPF"/>
    <property type="match status" value="1"/>
</dbReference>
<feature type="region of interest" description="Disordered" evidence="10">
    <location>
        <begin position="550"/>
        <end position="605"/>
    </location>
</feature>
<feature type="region of interest" description="Disordered" evidence="10">
    <location>
        <begin position="487"/>
        <end position="523"/>
    </location>
</feature>
<keyword evidence="5" id="KW-0227">DNA damage</keyword>
<feature type="compositionally biased region" description="Gly residues" evidence="10">
    <location>
        <begin position="501"/>
        <end position="520"/>
    </location>
</feature>
<dbReference type="FunFam" id="3.40.50.10130:FF:000002">
    <property type="entry name" value="DNA repair endonuclease XPF"/>
    <property type="match status" value="1"/>
</dbReference>
<dbReference type="SUPFAM" id="SSF52980">
    <property type="entry name" value="Restriction endonuclease-like"/>
    <property type="match status" value="1"/>
</dbReference>
<dbReference type="EMBL" id="CP001327">
    <property type="protein sequence ID" value="ACO64590.1"/>
    <property type="molecule type" value="Genomic_DNA"/>
</dbReference>
<comment type="subcellular location">
    <subcellularLocation>
        <location evidence="1">Nucleus</location>
    </subcellularLocation>
</comment>
<keyword evidence="9" id="KW-0539">Nucleus</keyword>
<dbReference type="RefSeq" id="XP_002503332.1">
    <property type="nucleotide sequence ID" value="XM_002503286.1"/>
</dbReference>
<dbReference type="GO" id="GO:0000014">
    <property type="term" value="F:single-stranded DNA endodeoxyribonuclease activity"/>
    <property type="evidence" value="ECO:0007669"/>
    <property type="project" value="TreeGrafter"/>
</dbReference>
<organism evidence="12 13">
    <name type="scientific">Micromonas commoda (strain RCC299 / NOUM17 / CCMP2709)</name>
    <name type="common">Picoplanktonic green alga</name>
    <dbReference type="NCBI Taxonomy" id="296587"/>
    <lineage>
        <taxon>Eukaryota</taxon>
        <taxon>Viridiplantae</taxon>
        <taxon>Chlorophyta</taxon>
        <taxon>Mamiellophyceae</taxon>
        <taxon>Mamiellales</taxon>
        <taxon>Mamiellaceae</taxon>
        <taxon>Micromonas</taxon>
    </lineage>
</organism>
<dbReference type="GO" id="GO:0003684">
    <property type="term" value="F:damaged DNA binding"/>
    <property type="evidence" value="ECO:0007669"/>
    <property type="project" value="TreeGrafter"/>
</dbReference>
<gene>
    <name evidence="12" type="ORF">MICPUN_82471</name>
</gene>
<evidence type="ECO:0000256" key="9">
    <source>
        <dbReference type="ARBA" id="ARBA00023242"/>
    </source>
</evidence>
<dbReference type="GO" id="GO:0000712">
    <property type="term" value="P:resolution of meiotic recombination intermediates"/>
    <property type="evidence" value="ECO:0007669"/>
    <property type="project" value="TreeGrafter"/>
</dbReference>
<name>C1E8Y3_MICCC</name>
<evidence type="ECO:0000256" key="7">
    <source>
        <dbReference type="ARBA" id="ARBA00023125"/>
    </source>
</evidence>
<evidence type="ECO:0000313" key="12">
    <source>
        <dbReference type="EMBL" id="ACO64590.1"/>
    </source>
</evidence>
<evidence type="ECO:0000256" key="8">
    <source>
        <dbReference type="ARBA" id="ARBA00023204"/>
    </source>
</evidence>
<feature type="region of interest" description="Disordered" evidence="10">
    <location>
        <begin position="372"/>
        <end position="398"/>
    </location>
</feature>
<dbReference type="Gene3D" id="3.40.50.10130">
    <property type="match status" value="1"/>
</dbReference>
<keyword evidence="4" id="KW-0255">Endonuclease</keyword>
<keyword evidence="8" id="KW-0234">DNA repair</keyword>
<dbReference type="STRING" id="296587.C1E8Y3"/>
<accession>C1E8Y3</accession>
<dbReference type="GeneID" id="8244619"/>
<dbReference type="InterPro" id="IPR011335">
    <property type="entry name" value="Restrct_endonuc-II-like"/>
</dbReference>
<dbReference type="InterPro" id="IPR010994">
    <property type="entry name" value="RuvA_2-like"/>
</dbReference>
<dbReference type="FunCoup" id="C1E8Y3">
    <property type="interactions" value="1718"/>
</dbReference>
<proteinExistence type="inferred from homology"/>
<keyword evidence="13" id="KW-1185">Reference proteome</keyword>
<dbReference type="OrthoDB" id="361020at2759"/>
<dbReference type="InterPro" id="IPR006166">
    <property type="entry name" value="ERCC4_domain"/>
</dbReference>
<comment type="similarity">
    <text evidence="2">Belongs to the XPF family.</text>
</comment>
<evidence type="ECO:0000256" key="10">
    <source>
        <dbReference type="SAM" id="MobiDB-lite"/>
    </source>
</evidence>
<dbReference type="GO" id="GO:0000724">
    <property type="term" value="P:double-strand break repair via homologous recombination"/>
    <property type="evidence" value="ECO:0007669"/>
    <property type="project" value="TreeGrafter"/>
</dbReference>
<dbReference type="Gene3D" id="1.10.150.20">
    <property type="entry name" value="5' to 3' exonuclease, C-terminal subdomain"/>
    <property type="match status" value="1"/>
</dbReference>
<evidence type="ECO:0000256" key="5">
    <source>
        <dbReference type="ARBA" id="ARBA00022763"/>
    </source>
</evidence>
<evidence type="ECO:0000313" key="13">
    <source>
        <dbReference type="Proteomes" id="UP000002009"/>
    </source>
</evidence>
<protein>
    <recommendedName>
        <fullName evidence="11">ERCC4 domain-containing protein</fullName>
    </recommendedName>
</protein>
<dbReference type="KEGG" id="mis:MICPUN_82471"/>
<dbReference type="CDD" id="cd20078">
    <property type="entry name" value="XPF_nuclease_XPF_euk"/>
    <property type="match status" value="1"/>
</dbReference>
<dbReference type="GO" id="GO:0000110">
    <property type="term" value="C:nucleotide-excision repair factor 1 complex"/>
    <property type="evidence" value="ECO:0007669"/>
    <property type="project" value="TreeGrafter"/>
</dbReference>
<dbReference type="PANTHER" id="PTHR10150">
    <property type="entry name" value="DNA REPAIR ENDONUCLEASE XPF"/>
    <property type="match status" value="1"/>
</dbReference>
<evidence type="ECO:0000256" key="3">
    <source>
        <dbReference type="ARBA" id="ARBA00022722"/>
    </source>
</evidence>
<dbReference type="GO" id="GO:1901255">
    <property type="term" value="P:nucleotide-excision repair involved in interstrand cross-link repair"/>
    <property type="evidence" value="ECO:0007669"/>
    <property type="project" value="TreeGrafter"/>
</dbReference>
<feature type="compositionally biased region" description="Low complexity" evidence="10">
    <location>
        <begin position="553"/>
        <end position="563"/>
    </location>
</feature>
<dbReference type="InterPro" id="IPR047520">
    <property type="entry name" value="XPF_nuclease"/>
</dbReference>
<dbReference type="eggNOG" id="KOG0442">
    <property type="taxonomic scope" value="Eukaryota"/>
</dbReference>
<keyword evidence="6" id="KW-0378">Hydrolase</keyword>
<evidence type="ECO:0000256" key="2">
    <source>
        <dbReference type="ARBA" id="ARBA00010015"/>
    </source>
</evidence>
<evidence type="ECO:0000259" key="11">
    <source>
        <dbReference type="SMART" id="SM00891"/>
    </source>
</evidence>
<evidence type="ECO:0000256" key="6">
    <source>
        <dbReference type="ARBA" id="ARBA00022801"/>
    </source>
</evidence>
<feature type="domain" description="ERCC4" evidence="11">
    <location>
        <begin position="733"/>
        <end position="813"/>
    </location>
</feature>
<keyword evidence="7" id="KW-0238">DNA-binding</keyword>